<keyword evidence="1" id="KW-0812">Transmembrane</keyword>
<organism evidence="2 3">
    <name type="scientific">Nosema granulosis</name>
    <dbReference type="NCBI Taxonomy" id="83296"/>
    <lineage>
        <taxon>Eukaryota</taxon>
        <taxon>Fungi</taxon>
        <taxon>Fungi incertae sedis</taxon>
        <taxon>Microsporidia</taxon>
        <taxon>Nosematidae</taxon>
        <taxon>Nosema</taxon>
    </lineage>
</organism>
<feature type="transmembrane region" description="Helical" evidence="1">
    <location>
        <begin position="56"/>
        <end position="78"/>
    </location>
</feature>
<sequence length="126" mass="15040">MSKYYVLILNMMIFFQSVTFSLYNHYFFYNFVKTFFFVLEGSITYTGNREIYRLKYISLATYSLFSITAMVIVSYLVYIDKIEVNFIYILNELNTIFSTLTNFLDYLWYGTGLASDEFSNTIKQIK</sequence>
<protein>
    <submittedName>
        <fullName evidence="2">Uncharacterized protein</fullName>
    </submittedName>
</protein>
<keyword evidence="3" id="KW-1185">Reference proteome</keyword>
<proteinExistence type="predicted"/>
<dbReference type="EMBL" id="SBJO01000151">
    <property type="protein sequence ID" value="KAF9762628.1"/>
    <property type="molecule type" value="Genomic_DNA"/>
</dbReference>
<comment type="caution">
    <text evidence="2">The sequence shown here is derived from an EMBL/GenBank/DDBJ whole genome shotgun (WGS) entry which is preliminary data.</text>
</comment>
<accession>A0A9P6KZ57</accession>
<dbReference type="Proteomes" id="UP000740883">
    <property type="component" value="Unassembled WGS sequence"/>
</dbReference>
<name>A0A9P6KZ57_9MICR</name>
<evidence type="ECO:0000313" key="2">
    <source>
        <dbReference type="EMBL" id="KAF9762628.1"/>
    </source>
</evidence>
<evidence type="ECO:0000256" key="1">
    <source>
        <dbReference type="SAM" id="Phobius"/>
    </source>
</evidence>
<feature type="transmembrane region" description="Helical" evidence="1">
    <location>
        <begin position="7"/>
        <end position="29"/>
    </location>
</feature>
<reference evidence="2 3" key="1">
    <citation type="journal article" date="2020" name="Genome Biol. Evol.">
        <title>Comparative genomics of strictly vertically transmitted, feminizing microsporidia endosymbionts of amphipod crustaceans.</title>
        <authorList>
            <person name="Cormier A."/>
            <person name="Chebbi M.A."/>
            <person name="Giraud I."/>
            <person name="Wattier R."/>
            <person name="Teixeira M."/>
            <person name="Gilbert C."/>
            <person name="Rigaud T."/>
            <person name="Cordaux R."/>
        </authorList>
    </citation>
    <scope>NUCLEOTIDE SEQUENCE [LARGE SCALE GENOMIC DNA]</scope>
    <source>
        <strain evidence="2 3">Ou3-Ou53</strain>
    </source>
</reference>
<keyword evidence="1" id="KW-1133">Transmembrane helix</keyword>
<keyword evidence="1" id="KW-0472">Membrane</keyword>
<gene>
    <name evidence="2" type="ORF">NGRA_1892</name>
</gene>
<evidence type="ECO:0000313" key="3">
    <source>
        <dbReference type="Proteomes" id="UP000740883"/>
    </source>
</evidence>
<dbReference type="AlphaFoldDB" id="A0A9P6KZ57"/>